<dbReference type="Proteomes" id="UP000197156">
    <property type="component" value="Chromosome"/>
</dbReference>
<sequence>MGPGEKMKKLSLFFMGLLVFSTVSYAIAEAQIDPSKLHFYMYGMATCPHCQRMKAEIPKVYGEKSLTYYELVNNDENERLFAAQYNYTGIGGVPAIGIAYDGKLVAIVEGEYNVSATPEIVKAALDNDGLLLFTGGKAYLIKNETIIGKLQAIYVEHRMPGGGSTTEAGGGICGPGIMVALAALPLFLRKRR</sequence>
<keyword evidence="1" id="KW-1133">Transmembrane helix</keyword>
<dbReference type="PROSITE" id="PS51354">
    <property type="entry name" value="GLUTAREDOXIN_2"/>
    <property type="match status" value="1"/>
</dbReference>
<name>A0A218P470_THECE</name>
<accession>A0A218P470</accession>
<evidence type="ECO:0000313" key="2">
    <source>
        <dbReference type="EMBL" id="ASI99685.1"/>
    </source>
</evidence>
<dbReference type="AlphaFoldDB" id="A0A218P470"/>
<dbReference type="NCBIfam" id="TIGR04288">
    <property type="entry name" value="CGP_CTERM"/>
    <property type="match status" value="1"/>
</dbReference>
<dbReference type="CDD" id="cd02947">
    <property type="entry name" value="TRX_family"/>
    <property type="match status" value="1"/>
</dbReference>
<keyword evidence="1" id="KW-0472">Membrane</keyword>
<dbReference type="InterPro" id="IPR027552">
    <property type="entry name" value="CGP_CTERM"/>
</dbReference>
<dbReference type="SUPFAM" id="SSF52833">
    <property type="entry name" value="Thioredoxin-like"/>
    <property type="match status" value="1"/>
</dbReference>
<evidence type="ECO:0000313" key="3">
    <source>
        <dbReference type="Proteomes" id="UP000197156"/>
    </source>
</evidence>
<organism evidence="2 3">
    <name type="scientific">Thermococcus celer Vu 13 = JCM 8558</name>
    <dbReference type="NCBI Taxonomy" id="1293037"/>
    <lineage>
        <taxon>Archaea</taxon>
        <taxon>Methanobacteriati</taxon>
        <taxon>Methanobacteriota</taxon>
        <taxon>Thermococci</taxon>
        <taxon>Thermococcales</taxon>
        <taxon>Thermococcaceae</taxon>
        <taxon>Thermococcus</taxon>
    </lineage>
</organism>
<evidence type="ECO:0000256" key="1">
    <source>
        <dbReference type="SAM" id="Phobius"/>
    </source>
</evidence>
<keyword evidence="1" id="KW-0812">Transmembrane</keyword>
<gene>
    <name evidence="2" type="ORF">A3L02_08995</name>
</gene>
<dbReference type="EMBL" id="CP014854">
    <property type="protein sequence ID" value="ASI99685.1"/>
    <property type="molecule type" value="Genomic_DNA"/>
</dbReference>
<protein>
    <submittedName>
        <fullName evidence="2">Uncharacterized protein</fullName>
    </submittedName>
</protein>
<feature type="transmembrane region" description="Helical" evidence="1">
    <location>
        <begin position="168"/>
        <end position="188"/>
    </location>
</feature>
<reference evidence="2 3" key="1">
    <citation type="submission" date="2016-03" db="EMBL/GenBank/DDBJ databases">
        <title>Complete genome sequence of Thermococcus celer.</title>
        <authorList>
            <person name="Oger P.M."/>
        </authorList>
    </citation>
    <scope>NUCLEOTIDE SEQUENCE [LARGE SCALE GENOMIC DNA]</scope>
    <source>
        <strain evidence="2 3">Vu 13</strain>
    </source>
</reference>
<keyword evidence="3" id="KW-1185">Reference proteome</keyword>
<dbReference type="Gene3D" id="3.40.30.10">
    <property type="entry name" value="Glutaredoxin"/>
    <property type="match status" value="1"/>
</dbReference>
<proteinExistence type="predicted"/>
<dbReference type="KEGG" id="tce:A3L02_08995"/>
<dbReference type="InterPro" id="IPR036249">
    <property type="entry name" value="Thioredoxin-like_sf"/>
</dbReference>